<gene>
    <name evidence="1" type="ORF">SAMN04244553_6463</name>
</gene>
<dbReference type="AlphaFoldDB" id="A0A285LX20"/>
<evidence type="ECO:0000313" key="2">
    <source>
        <dbReference type="Proteomes" id="UP000219565"/>
    </source>
</evidence>
<sequence>MREALDRCDRLAGSGCLDAAAKSLIGFAIRWAPFGGATAGELLVTFGVTRRRFLLMVDEALCPRGSDSIEVRELKGHLRESLAEAWQVDSRHRYPVVLSLEVRSGRWVNAARYALGVSPVRRERCWRSESVVASPLRRATWSIGKSVVSSSS</sequence>
<accession>A0A285LX20</accession>
<name>A0A285LX20_9NOCA</name>
<evidence type="ECO:0000313" key="1">
    <source>
        <dbReference type="EMBL" id="SNY89448.1"/>
    </source>
</evidence>
<keyword evidence="2" id="KW-1185">Reference proteome</keyword>
<proteinExistence type="predicted"/>
<dbReference type="Proteomes" id="UP000219565">
    <property type="component" value="Unassembled WGS sequence"/>
</dbReference>
<organism evidence="1 2">
    <name type="scientific">Nocardia amikacinitolerans</name>
    <dbReference type="NCBI Taxonomy" id="756689"/>
    <lineage>
        <taxon>Bacteria</taxon>
        <taxon>Bacillati</taxon>
        <taxon>Actinomycetota</taxon>
        <taxon>Actinomycetes</taxon>
        <taxon>Mycobacteriales</taxon>
        <taxon>Nocardiaceae</taxon>
        <taxon>Nocardia</taxon>
    </lineage>
</organism>
<reference evidence="1 2" key="1">
    <citation type="submission" date="2017-09" db="EMBL/GenBank/DDBJ databases">
        <authorList>
            <person name="Ehlers B."/>
            <person name="Leendertz F.H."/>
        </authorList>
    </citation>
    <scope>NUCLEOTIDE SEQUENCE [LARGE SCALE GENOMIC DNA]</scope>
    <source>
        <strain evidence="1 2">DSM 45537</strain>
    </source>
</reference>
<protein>
    <submittedName>
        <fullName evidence="1">Uncharacterized protein</fullName>
    </submittedName>
</protein>
<dbReference type="EMBL" id="OBEG01000009">
    <property type="protein sequence ID" value="SNY89448.1"/>
    <property type="molecule type" value="Genomic_DNA"/>
</dbReference>